<dbReference type="Gene3D" id="6.10.250.290">
    <property type="match status" value="1"/>
</dbReference>
<keyword evidence="5" id="KW-0699">rRNA-binding</keyword>
<dbReference type="HAMAP" id="MF_00362">
    <property type="entry name" value="Ribosomal_uL10"/>
    <property type="match status" value="1"/>
</dbReference>
<keyword evidence="6" id="KW-0175">Coiled coil</keyword>
<evidence type="ECO:0000256" key="3">
    <source>
        <dbReference type="ARBA" id="ARBA00023274"/>
    </source>
</evidence>
<dbReference type="GO" id="GO:0006412">
    <property type="term" value="P:translation"/>
    <property type="evidence" value="ECO:0007669"/>
    <property type="project" value="UniProtKB-UniRule"/>
</dbReference>
<dbReference type="EMBL" id="MFJV01000001">
    <property type="protein sequence ID" value="OGG23858.1"/>
    <property type="molecule type" value="Genomic_DNA"/>
</dbReference>
<dbReference type="GO" id="GO:0070180">
    <property type="term" value="F:large ribosomal subunit rRNA binding"/>
    <property type="evidence" value="ECO:0007669"/>
    <property type="project" value="UniProtKB-UniRule"/>
</dbReference>
<gene>
    <name evidence="5" type="primary">rplJ</name>
    <name evidence="7" type="ORF">A3A79_01485</name>
</gene>
<reference evidence="7 8" key="1">
    <citation type="journal article" date="2016" name="Nat. Commun.">
        <title>Thousands of microbial genomes shed light on interconnected biogeochemical processes in an aquifer system.</title>
        <authorList>
            <person name="Anantharaman K."/>
            <person name="Brown C.T."/>
            <person name="Hug L.A."/>
            <person name="Sharon I."/>
            <person name="Castelle C.J."/>
            <person name="Probst A.J."/>
            <person name="Thomas B.C."/>
            <person name="Singh A."/>
            <person name="Wilkins M.J."/>
            <person name="Karaoz U."/>
            <person name="Brodie E.L."/>
            <person name="Williams K.H."/>
            <person name="Hubbard S.S."/>
            <person name="Banfield J.F."/>
        </authorList>
    </citation>
    <scope>NUCLEOTIDE SEQUENCE [LARGE SCALE GENOMIC DNA]</scope>
</reference>
<protein>
    <recommendedName>
        <fullName evidence="4 5">Large ribosomal subunit protein uL10</fullName>
    </recommendedName>
</protein>
<dbReference type="InterPro" id="IPR001790">
    <property type="entry name" value="Ribosomal_uL10"/>
</dbReference>
<comment type="subunit">
    <text evidence="5">Part of the ribosomal stalk of the 50S ribosomal subunit. The N-terminus interacts with L11 and the large rRNA to form the base of the stalk. The C-terminus forms an elongated spine to which L12 dimers bind in a sequential fashion forming a multimeric L10(L12)X complex.</text>
</comment>
<evidence type="ECO:0000256" key="5">
    <source>
        <dbReference type="HAMAP-Rule" id="MF_00362"/>
    </source>
</evidence>
<comment type="function">
    <text evidence="5">Forms part of the ribosomal stalk, playing a central role in the interaction of the ribosome with GTP-bound translation factors.</text>
</comment>
<evidence type="ECO:0000256" key="1">
    <source>
        <dbReference type="ARBA" id="ARBA00008889"/>
    </source>
</evidence>
<dbReference type="Proteomes" id="UP000178759">
    <property type="component" value="Unassembled WGS sequence"/>
</dbReference>
<proteinExistence type="inferred from homology"/>
<dbReference type="GO" id="GO:1990904">
    <property type="term" value="C:ribonucleoprotein complex"/>
    <property type="evidence" value="ECO:0007669"/>
    <property type="project" value="UniProtKB-KW"/>
</dbReference>
<name>A0A1F6AGH5_9BACT</name>
<keyword evidence="5" id="KW-0694">RNA-binding</keyword>
<dbReference type="STRING" id="1798392.A3A79_01485"/>
<dbReference type="InterPro" id="IPR043141">
    <property type="entry name" value="Ribosomal_uL10-like_sf"/>
</dbReference>
<dbReference type="GO" id="GO:0005840">
    <property type="term" value="C:ribosome"/>
    <property type="evidence" value="ECO:0007669"/>
    <property type="project" value="UniProtKB-KW"/>
</dbReference>
<dbReference type="InterPro" id="IPR047865">
    <property type="entry name" value="Ribosomal_uL10_bac_type"/>
</dbReference>
<dbReference type="SUPFAM" id="SSF160369">
    <property type="entry name" value="Ribosomal protein L10-like"/>
    <property type="match status" value="1"/>
</dbReference>
<comment type="caution">
    <text evidence="7">The sequence shown here is derived from an EMBL/GenBank/DDBJ whole genome shotgun (WGS) entry which is preliminary data.</text>
</comment>
<dbReference type="AlphaFoldDB" id="A0A1F6AGH5"/>
<evidence type="ECO:0000256" key="4">
    <source>
        <dbReference type="ARBA" id="ARBA00035202"/>
    </source>
</evidence>
<dbReference type="InterPro" id="IPR022973">
    <property type="entry name" value="Ribosomal_uL10_bac"/>
</dbReference>
<sequence length="181" mass="19721">MKAQPTAASVKTSAARQKKIDTVTSLTEKISRAKAIILTDYRGLKHKQLEEIRRSLKKLEAEFVVAKNTLLKRALGDTALTGALKESTGALFSYADEVAPLKELMKFFKIAGAGKPKAGLLGAQVLSDTEVIKLASLPIRDVLLGQLVAQLNAPIQSLHYALSWNMNKLVWALNAIKNKRG</sequence>
<dbReference type="CDD" id="cd05797">
    <property type="entry name" value="Ribosomal_L10"/>
    <property type="match status" value="1"/>
</dbReference>
<keyword evidence="3 5" id="KW-0687">Ribonucleoprotein</keyword>
<dbReference type="Pfam" id="PF00466">
    <property type="entry name" value="Ribosomal_L10"/>
    <property type="match status" value="1"/>
</dbReference>
<comment type="similarity">
    <text evidence="1 5">Belongs to the universal ribosomal protein uL10 family.</text>
</comment>
<dbReference type="PANTHER" id="PTHR11560">
    <property type="entry name" value="39S RIBOSOMAL PROTEIN L10, MITOCHONDRIAL"/>
    <property type="match status" value="1"/>
</dbReference>
<evidence type="ECO:0000313" key="7">
    <source>
        <dbReference type="EMBL" id="OGG23858.1"/>
    </source>
</evidence>
<keyword evidence="2 5" id="KW-0689">Ribosomal protein</keyword>
<dbReference type="NCBIfam" id="NF000955">
    <property type="entry name" value="PRK00099.1-1"/>
    <property type="match status" value="1"/>
</dbReference>
<accession>A0A1F6AGH5</accession>
<evidence type="ECO:0000313" key="8">
    <source>
        <dbReference type="Proteomes" id="UP000178759"/>
    </source>
</evidence>
<organism evidence="7 8">
    <name type="scientific">Candidatus Gottesmanbacteria bacterium RIFCSPLOWO2_01_FULL_43_11b</name>
    <dbReference type="NCBI Taxonomy" id="1798392"/>
    <lineage>
        <taxon>Bacteria</taxon>
        <taxon>Candidatus Gottesmaniibacteriota</taxon>
    </lineage>
</organism>
<evidence type="ECO:0000256" key="2">
    <source>
        <dbReference type="ARBA" id="ARBA00022980"/>
    </source>
</evidence>
<feature type="coiled-coil region" evidence="6">
    <location>
        <begin position="42"/>
        <end position="69"/>
    </location>
</feature>
<evidence type="ECO:0000256" key="6">
    <source>
        <dbReference type="SAM" id="Coils"/>
    </source>
</evidence>
<dbReference type="Gene3D" id="3.30.70.1730">
    <property type="match status" value="1"/>
</dbReference>